<feature type="region of interest" description="Disordered" evidence="1">
    <location>
        <begin position="29"/>
        <end position="82"/>
    </location>
</feature>
<evidence type="ECO:0000256" key="1">
    <source>
        <dbReference type="SAM" id="MobiDB-lite"/>
    </source>
</evidence>
<dbReference type="AlphaFoldDB" id="A0A4P6MNJ8"/>
<proteinExistence type="predicted"/>
<dbReference type="RefSeq" id="WP_130429238.1">
    <property type="nucleotide sequence ID" value="NZ_CP034841.1"/>
</dbReference>
<feature type="signal peptide" evidence="2">
    <location>
        <begin position="1"/>
        <end position="25"/>
    </location>
</feature>
<sequence length="221" mass="25266">MKKFNLKLFLPTLALVPTFSFVAAACVNEKDQKPSTPQPQTPSEMPKSNETTSPSDQTAKPETPSEMPKSSETTSTTDNSTQANDVYLEEFKDLMQELDLNQLKAIFSNKYLQAKFDSLYNELNVYRMIFDQNYANQATLDADQQKSLAQYIPNYVAQFYNLFYIARDLQLYEKTLPKDETQAKNMIDTDFKTNTIFEFGGELQTVLQRITQKTHTAANTQ</sequence>
<organism evidence="3 4">
    <name type="scientific">Mycoplasmopsis phocirhinis</name>
    <dbReference type="NCBI Taxonomy" id="142650"/>
    <lineage>
        <taxon>Bacteria</taxon>
        <taxon>Bacillati</taxon>
        <taxon>Mycoplasmatota</taxon>
        <taxon>Mycoplasmoidales</taxon>
        <taxon>Metamycoplasmataceae</taxon>
        <taxon>Mycoplasmopsis</taxon>
    </lineage>
</organism>
<feature type="compositionally biased region" description="Low complexity" evidence="1">
    <location>
        <begin position="70"/>
        <end position="81"/>
    </location>
</feature>
<dbReference type="PROSITE" id="PS51257">
    <property type="entry name" value="PROKAR_LIPOPROTEIN"/>
    <property type="match status" value="1"/>
</dbReference>
<evidence type="ECO:0000256" key="2">
    <source>
        <dbReference type="SAM" id="SignalP"/>
    </source>
</evidence>
<keyword evidence="4" id="KW-1185">Reference proteome</keyword>
<accession>A0A4P6MNJ8</accession>
<evidence type="ECO:0008006" key="5">
    <source>
        <dbReference type="Google" id="ProtNLM"/>
    </source>
</evidence>
<reference evidence="3 4" key="1">
    <citation type="submission" date="2019-01" db="EMBL/GenBank/DDBJ databases">
        <title>Complete sequence and annotation of the Mycoplasma phocirhinis strain 852T genome.</title>
        <authorList>
            <person name="Frasca S.Jr."/>
            <person name="Kutish G.F."/>
            <person name="Castellanos Gell J."/>
            <person name="Michaels D.L."/>
            <person name="Brown D.R."/>
        </authorList>
    </citation>
    <scope>NUCLEOTIDE SEQUENCE [LARGE SCALE GENOMIC DNA]</scope>
    <source>
        <strain evidence="3 4">852</strain>
    </source>
</reference>
<dbReference type="KEGG" id="mphi:EG856_00760"/>
<feature type="chain" id="PRO_5020632681" description="Variable surface lipoprotein" evidence="2">
    <location>
        <begin position="26"/>
        <end position="221"/>
    </location>
</feature>
<dbReference type="EMBL" id="CP034841">
    <property type="protein sequence ID" value="QBF34460.1"/>
    <property type="molecule type" value="Genomic_DNA"/>
</dbReference>
<evidence type="ECO:0000313" key="3">
    <source>
        <dbReference type="EMBL" id="QBF34460.1"/>
    </source>
</evidence>
<evidence type="ECO:0000313" key="4">
    <source>
        <dbReference type="Proteomes" id="UP000289326"/>
    </source>
</evidence>
<gene>
    <name evidence="3" type="ORF">EG856_00760</name>
</gene>
<keyword evidence="2" id="KW-0732">Signal</keyword>
<name>A0A4P6MNJ8_9BACT</name>
<feature type="compositionally biased region" description="Polar residues" evidence="1">
    <location>
        <begin position="46"/>
        <end position="60"/>
    </location>
</feature>
<protein>
    <recommendedName>
        <fullName evidence="5">Variable surface lipoprotein</fullName>
    </recommendedName>
</protein>
<dbReference type="Proteomes" id="UP000289326">
    <property type="component" value="Chromosome"/>
</dbReference>